<dbReference type="InterPro" id="IPR020568">
    <property type="entry name" value="Ribosomal_Su5_D2-typ_SF"/>
</dbReference>
<evidence type="ECO:0000256" key="3">
    <source>
        <dbReference type="ARBA" id="ARBA00006678"/>
    </source>
</evidence>
<dbReference type="GO" id="GO:0005730">
    <property type="term" value="C:nucleolus"/>
    <property type="evidence" value="ECO:0007669"/>
    <property type="project" value="TreeGrafter"/>
</dbReference>
<evidence type="ECO:0000256" key="7">
    <source>
        <dbReference type="ARBA" id="ARBA00022884"/>
    </source>
</evidence>
<evidence type="ECO:0000256" key="1">
    <source>
        <dbReference type="ARBA" id="ARBA00004123"/>
    </source>
</evidence>
<keyword evidence="6" id="KW-0271">Exosome</keyword>
<dbReference type="GO" id="GO:0003723">
    <property type="term" value="F:RNA binding"/>
    <property type="evidence" value="ECO:0007669"/>
    <property type="project" value="UniProtKB-KW"/>
</dbReference>
<sequence length="281" mass="30596">MFSSSTSRNDPRRFTGPDGAYSYHDILTGSTPGPTPQPPKSSMNIRPLFLKTGLLSNAQGSAYVEQGQTKLLCSVFGPREIPRRSDFSLKGVLSVEFRSAPFAHPRHRISSAFEAQPTEKELSLVLEGALQAAVCLHLYPKSQIDVYVRVLEDDGSVLAAAITAAGLALANASIQMFDLVLGASLCRKNDLILVDPTLNEELGASEGCDLDSEGHASLLTIGYQPSLDQLVAYQHEGIITVDQIDQDVELLMKKCKGFLPNVQCCLLESLKIQTKSHRQHE</sequence>
<dbReference type="GO" id="GO:0000177">
    <property type="term" value="C:cytoplasmic exosome (RNase complex)"/>
    <property type="evidence" value="ECO:0007669"/>
    <property type="project" value="TreeGrafter"/>
</dbReference>
<reference evidence="11 12" key="1">
    <citation type="journal article" date="2018" name="Nat. Ecol. Evol.">
        <title>Genomic signatures of mitonuclear coevolution across populations of Tigriopus californicus.</title>
        <authorList>
            <person name="Barreto F.S."/>
            <person name="Watson E.T."/>
            <person name="Lima T.G."/>
            <person name="Willett C.S."/>
            <person name="Edmands S."/>
            <person name="Li W."/>
            <person name="Burton R.S."/>
        </authorList>
    </citation>
    <scope>NUCLEOTIDE SEQUENCE [LARGE SCALE GENOMIC DNA]</scope>
    <source>
        <strain evidence="11 12">San Diego</strain>
    </source>
</reference>
<dbReference type="PANTHER" id="PTHR11953:SF2">
    <property type="entry name" value="EXOSOME COMPLEX COMPONENT MTR3"/>
    <property type="match status" value="1"/>
</dbReference>
<comment type="similarity">
    <text evidence="3">Belongs to the RNase PH family.</text>
</comment>
<dbReference type="SUPFAM" id="SSF54211">
    <property type="entry name" value="Ribosomal protein S5 domain 2-like"/>
    <property type="match status" value="1"/>
</dbReference>
<evidence type="ECO:0000313" key="12">
    <source>
        <dbReference type="Proteomes" id="UP000318571"/>
    </source>
</evidence>
<dbReference type="Proteomes" id="UP000318571">
    <property type="component" value="Chromosome 7"/>
</dbReference>
<dbReference type="AlphaFoldDB" id="A0A553P424"/>
<evidence type="ECO:0000256" key="5">
    <source>
        <dbReference type="ARBA" id="ARBA00022552"/>
    </source>
</evidence>
<keyword evidence="7" id="KW-0694">RNA-binding</keyword>
<dbReference type="GO" id="GO:0071051">
    <property type="term" value="P:poly(A)-dependent snoRNA 3'-end processing"/>
    <property type="evidence" value="ECO:0007669"/>
    <property type="project" value="TreeGrafter"/>
</dbReference>
<dbReference type="CDD" id="cd11371">
    <property type="entry name" value="RNase_PH_MTR3"/>
    <property type="match status" value="1"/>
</dbReference>
<dbReference type="GO" id="GO:0000176">
    <property type="term" value="C:nuclear exosome (RNase complex)"/>
    <property type="evidence" value="ECO:0007669"/>
    <property type="project" value="TreeGrafter"/>
</dbReference>
<protein>
    <recommendedName>
        <fullName evidence="10">Exoribonuclease phosphorolytic domain-containing protein</fullName>
    </recommendedName>
</protein>
<dbReference type="InterPro" id="IPR036345">
    <property type="entry name" value="ExoRNase_PH_dom2_sf"/>
</dbReference>
<proteinExistence type="inferred from homology"/>
<dbReference type="OMA" id="TVCFFHG"/>
<evidence type="ECO:0000256" key="9">
    <source>
        <dbReference type="SAM" id="MobiDB-lite"/>
    </source>
</evidence>
<dbReference type="InterPro" id="IPR050080">
    <property type="entry name" value="RNase_PH"/>
</dbReference>
<dbReference type="GO" id="GO:0016075">
    <property type="term" value="P:rRNA catabolic process"/>
    <property type="evidence" value="ECO:0007669"/>
    <property type="project" value="TreeGrafter"/>
</dbReference>
<gene>
    <name evidence="11" type="ORF">TCAL_13629</name>
</gene>
<dbReference type="GO" id="GO:0006364">
    <property type="term" value="P:rRNA processing"/>
    <property type="evidence" value="ECO:0007669"/>
    <property type="project" value="UniProtKB-KW"/>
</dbReference>
<dbReference type="InterPro" id="IPR001247">
    <property type="entry name" value="ExoRNase_PH_dom1"/>
</dbReference>
<evidence type="ECO:0000313" key="11">
    <source>
        <dbReference type="EMBL" id="TRY72445.1"/>
    </source>
</evidence>
<evidence type="ECO:0000256" key="6">
    <source>
        <dbReference type="ARBA" id="ARBA00022835"/>
    </source>
</evidence>
<dbReference type="EMBL" id="VCGU01000008">
    <property type="protein sequence ID" value="TRY72445.1"/>
    <property type="molecule type" value="Genomic_DNA"/>
</dbReference>
<evidence type="ECO:0000256" key="4">
    <source>
        <dbReference type="ARBA" id="ARBA00022490"/>
    </source>
</evidence>
<dbReference type="GO" id="GO:0071028">
    <property type="term" value="P:nuclear mRNA surveillance"/>
    <property type="evidence" value="ECO:0007669"/>
    <property type="project" value="TreeGrafter"/>
</dbReference>
<dbReference type="Pfam" id="PF01138">
    <property type="entry name" value="RNase_PH"/>
    <property type="match status" value="1"/>
</dbReference>
<dbReference type="STRING" id="6832.A0A553P424"/>
<evidence type="ECO:0000256" key="8">
    <source>
        <dbReference type="ARBA" id="ARBA00023242"/>
    </source>
</evidence>
<evidence type="ECO:0000259" key="10">
    <source>
        <dbReference type="Pfam" id="PF01138"/>
    </source>
</evidence>
<evidence type="ECO:0000256" key="2">
    <source>
        <dbReference type="ARBA" id="ARBA00004496"/>
    </source>
</evidence>
<comment type="subcellular location">
    <subcellularLocation>
        <location evidence="2">Cytoplasm</location>
    </subcellularLocation>
    <subcellularLocation>
        <location evidence="1">Nucleus</location>
    </subcellularLocation>
</comment>
<comment type="caution">
    <text evidence="11">The sequence shown here is derived from an EMBL/GenBank/DDBJ whole genome shotgun (WGS) entry which is preliminary data.</text>
</comment>
<dbReference type="GO" id="GO:0034475">
    <property type="term" value="P:U4 snRNA 3'-end processing"/>
    <property type="evidence" value="ECO:0007669"/>
    <property type="project" value="TreeGrafter"/>
</dbReference>
<name>A0A553P424_TIGCA</name>
<feature type="domain" description="Exoribonuclease phosphorolytic" evidence="10">
    <location>
        <begin position="45"/>
        <end position="174"/>
    </location>
</feature>
<keyword evidence="12" id="KW-1185">Reference proteome</keyword>
<dbReference type="InterPro" id="IPR027408">
    <property type="entry name" value="PNPase/RNase_PH_dom_sf"/>
</dbReference>
<keyword evidence="8" id="KW-0539">Nucleus</keyword>
<dbReference type="SUPFAM" id="SSF55666">
    <property type="entry name" value="Ribonuclease PH domain 2-like"/>
    <property type="match status" value="1"/>
</dbReference>
<feature type="region of interest" description="Disordered" evidence="9">
    <location>
        <begin position="1"/>
        <end position="43"/>
    </location>
</feature>
<keyword evidence="4" id="KW-0963">Cytoplasm</keyword>
<dbReference type="PANTHER" id="PTHR11953">
    <property type="entry name" value="EXOSOME COMPLEX COMPONENT"/>
    <property type="match status" value="1"/>
</dbReference>
<organism evidence="11 12">
    <name type="scientific">Tigriopus californicus</name>
    <name type="common">Marine copepod</name>
    <dbReference type="NCBI Taxonomy" id="6832"/>
    <lineage>
        <taxon>Eukaryota</taxon>
        <taxon>Metazoa</taxon>
        <taxon>Ecdysozoa</taxon>
        <taxon>Arthropoda</taxon>
        <taxon>Crustacea</taxon>
        <taxon>Multicrustacea</taxon>
        <taxon>Hexanauplia</taxon>
        <taxon>Copepoda</taxon>
        <taxon>Harpacticoida</taxon>
        <taxon>Harpacticidae</taxon>
        <taxon>Tigriopus</taxon>
    </lineage>
</organism>
<dbReference type="Gene3D" id="3.30.230.70">
    <property type="entry name" value="GHMP Kinase, N-terminal domain"/>
    <property type="match status" value="1"/>
</dbReference>
<accession>A0A553P424</accession>
<dbReference type="OrthoDB" id="2504340at2759"/>
<keyword evidence="5" id="KW-0698">rRNA processing</keyword>